<organism evidence="1">
    <name type="scientific">marine sediment metagenome</name>
    <dbReference type="NCBI Taxonomy" id="412755"/>
    <lineage>
        <taxon>unclassified sequences</taxon>
        <taxon>metagenomes</taxon>
        <taxon>ecological metagenomes</taxon>
    </lineage>
</organism>
<gene>
    <name evidence="1" type="ORF">LCGC14_1209650</name>
</gene>
<reference evidence="1" key="1">
    <citation type="journal article" date="2015" name="Nature">
        <title>Complex archaea that bridge the gap between prokaryotes and eukaryotes.</title>
        <authorList>
            <person name="Spang A."/>
            <person name="Saw J.H."/>
            <person name="Jorgensen S.L."/>
            <person name="Zaremba-Niedzwiedzka K."/>
            <person name="Martijn J."/>
            <person name="Lind A.E."/>
            <person name="van Eijk R."/>
            <person name="Schleper C."/>
            <person name="Guy L."/>
            <person name="Ettema T.J."/>
        </authorList>
    </citation>
    <scope>NUCLEOTIDE SEQUENCE</scope>
</reference>
<dbReference type="AlphaFoldDB" id="A0A0F9LIR1"/>
<name>A0A0F9LIR1_9ZZZZ</name>
<evidence type="ECO:0000313" key="1">
    <source>
        <dbReference type="EMBL" id="KKM93313.1"/>
    </source>
</evidence>
<accession>A0A0F9LIR1</accession>
<proteinExistence type="predicted"/>
<protein>
    <submittedName>
        <fullName evidence="1">Uncharacterized protein</fullName>
    </submittedName>
</protein>
<comment type="caution">
    <text evidence="1">The sequence shown here is derived from an EMBL/GenBank/DDBJ whole genome shotgun (WGS) entry which is preliminary data.</text>
</comment>
<sequence>MEVPQSKYLKVSVCKGCGVHWAWPEWEEEYLCPPCQVDEFQKMQEEAGRDYDLIHHGSAEVGLTDG</sequence>
<dbReference type="EMBL" id="LAZR01006283">
    <property type="protein sequence ID" value="KKM93313.1"/>
    <property type="molecule type" value="Genomic_DNA"/>
</dbReference>